<dbReference type="Pfam" id="PF00578">
    <property type="entry name" value="AhpC-TSA"/>
    <property type="match status" value="1"/>
</dbReference>
<dbReference type="GO" id="GO:0016491">
    <property type="term" value="F:oxidoreductase activity"/>
    <property type="evidence" value="ECO:0007669"/>
    <property type="project" value="InterPro"/>
</dbReference>
<evidence type="ECO:0000259" key="1">
    <source>
        <dbReference type="Pfam" id="PF00578"/>
    </source>
</evidence>
<organism evidence="2 3">
    <name type="scientific">Polyangium spumosum</name>
    <dbReference type="NCBI Taxonomy" id="889282"/>
    <lineage>
        <taxon>Bacteria</taxon>
        <taxon>Pseudomonadati</taxon>
        <taxon>Myxococcota</taxon>
        <taxon>Polyangia</taxon>
        <taxon>Polyangiales</taxon>
        <taxon>Polyangiaceae</taxon>
        <taxon>Polyangium</taxon>
    </lineage>
</organism>
<evidence type="ECO:0000313" key="2">
    <source>
        <dbReference type="EMBL" id="MRG93939.1"/>
    </source>
</evidence>
<proteinExistence type="predicted"/>
<dbReference type="InterPro" id="IPR036249">
    <property type="entry name" value="Thioredoxin-like_sf"/>
</dbReference>
<dbReference type="SUPFAM" id="SSF52833">
    <property type="entry name" value="Thioredoxin-like"/>
    <property type="match status" value="1"/>
</dbReference>
<dbReference type="Gene3D" id="3.40.30.10">
    <property type="entry name" value="Glutaredoxin"/>
    <property type="match status" value="1"/>
</dbReference>
<dbReference type="EMBL" id="WJIE01000005">
    <property type="protein sequence ID" value="MRG93939.1"/>
    <property type="molecule type" value="Genomic_DNA"/>
</dbReference>
<name>A0A6N7PPR8_9BACT</name>
<evidence type="ECO:0000313" key="3">
    <source>
        <dbReference type="Proteomes" id="UP000440224"/>
    </source>
</evidence>
<comment type="caution">
    <text evidence="2">The sequence shown here is derived from an EMBL/GenBank/DDBJ whole genome shotgun (WGS) entry which is preliminary data.</text>
</comment>
<accession>A0A6N7PPR8</accession>
<dbReference type="Proteomes" id="UP000440224">
    <property type="component" value="Unassembled WGS sequence"/>
</dbReference>
<protein>
    <submittedName>
        <fullName evidence="2">Redoxin domain-containing protein</fullName>
    </submittedName>
</protein>
<sequence>MIRVGEKAPEFSASASTGANVSLSAMRGKRVVLYFFPKAFTSG</sequence>
<dbReference type="GO" id="GO:0016209">
    <property type="term" value="F:antioxidant activity"/>
    <property type="evidence" value="ECO:0007669"/>
    <property type="project" value="InterPro"/>
</dbReference>
<gene>
    <name evidence="2" type="ORF">GF068_18745</name>
</gene>
<dbReference type="AlphaFoldDB" id="A0A6N7PPR8"/>
<dbReference type="InterPro" id="IPR000866">
    <property type="entry name" value="AhpC/TSA"/>
</dbReference>
<keyword evidence="3" id="KW-1185">Reference proteome</keyword>
<feature type="domain" description="Alkyl hydroperoxide reductase subunit C/ Thiol specific antioxidant" evidence="1">
    <location>
        <begin position="4"/>
        <end position="42"/>
    </location>
</feature>
<reference evidence="2 3" key="1">
    <citation type="submission" date="2019-10" db="EMBL/GenBank/DDBJ databases">
        <title>A soil myxobacterium in the family Polyangiaceae.</title>
        <authorList>
            <person name="Li Y."/>
            <person name="Wang J."/>
        </authorList>
    </citation>
    <scope>NUCLEOTIDE SEQUENCE [LARGE SCALE GENOMIC DNA]</scope>
    <source>
        <strain evidence="2 3">DSM 14734</strain>
    </source>
</reference>
<dbReference type="OrthoDB" id="9812811at2"/>